<comment type="caution">
    <text evidence="1">The sequence shown here is derived from an EMBL/GenBank/DDBJ whole genome shotgun (WGS) entry which is preliminary data.</text>
</comment>
<evidence type="ECO:0000313" key="1">
    <source>
        <dbReference type="EMBL" id="GHH76867.1"/>
    </source>
</evidence>
<accession>A0A919G296</accession>
<organism evidence="1 2">
    <name type="scientific">Kitasatospora indigofera</name>
    <dbReference type="NCBI Taxonomy" id="67307"/>
    <lineage>
        <taxon>Bacteria</taxon>
        <taxon>Bacillati</taxon>
        <taxon>Actinomycetota</taxon>
        <taxon>Actinomycetes</taxon>
        <taxon>Kitasatosporales</taxon>
        <taxon>Streptomycetaceae</taxon>
        <taxon>Kitasatospora</taxon>
    </lineage>
</organism>
<name>A0A919G296_9ACTN</name>
<protein>
    <submittedName>
        <fullName evidence="1">Uncharacterized protein</fullName>
    </submittedName>
</protein>
<gene>
    <name evidence="1" type="ORF">GCM10018781_48970</name>
</gene>
<reference evidence="1" key="1">
    <citation type="journal article" date="2014" name="Int. J. Syst. Evol. Microbiol.">
        <title>Complete genome sequence of Corynebacterium casei LMG S-19264T (=DSM 44701T), isolated from a smear-ripened cheese.</title>
        <authorList>
            <consortium name="US DOE Joint Genome Institute (JGI-PGF)"/>
            <person name="Walter F."/>
            <person name="Albersmeier A."/>
            <person name="Kalinowski J."/>
            <person name="Ruckert C."/>
        </authorList>
    </citation>
    <scope>NUCLEOTIDE SEQUENCE</scope>
    <source>
        <strain evidence="1">JCM 4646</strain>
    </source>
</reference>
<proteinExistence type="predicted"/>
<reference evidence="1" key="2">
    <citation type="submission" date="2020-09" db="EMBL/GenBank/DDBJ databases">
        <authorList>
            <person name="Sun Q."/>
            <person name="Ohkuma M."/>
        </authorList>
    </citation>
    <scope>NUCLEOTIDE SEQUENCE</scope>
    <source>
        <strain evidence="1">JCM 4646</strain>
    </source>
</reference>
<sequence length="106" mass="11412">MKSDGSDRAGGAVTVEIEDIAEPATFSRLPDAVAALWEALRVLPLGWTQYEAYRHFLGPGAVRRVEESIERDGELSLSFRLAGRLHLVRIAPADRAGPAGGRGRSA</sequence>
<evidence type="ECO:0000313" key="2">
    <source>
        <dbReference type="Proteomes" id="UP000617734"/>
    </source>
</evidence>
<dbReference type="EMBL" id="BNBO01000030">
    <property type="protein sequence ID" value="GHH76867.1"/>
    <property type="molecule type" value="Genomic_DNA"/>
</dbReference>
<keyword evidence="2" id="KW-1185">Reference proteome</keyword>
<dbReference type="AlphaFoldDB" id="A0A919G296"/>
<dbReference type="Proteomes" id="UP000617734">
    <property type="component" value="Unassembled WGS sequence"/>
</dbReference>